<dbReference type="STRING" id="8496.A0A151N1C7"/>
<dbReference type="GO" id="GO:0005730">
    <property type="term" value="C:nucleolus"/>
    <property type="evidence" value="ECO:0007669"/>
    <property type="project" value="UniProtKB-SubCell"/>
</dbReference>
<feature type="region of interest" description="Disordered" evidence="11">
    <location>
        <begin position="248"/>
        <end position="447"/>
    </location>
</feature>
<dbReference type="Gene3D" id="3.40.50.790">
    <property type="match status" value="1"/>
</dbReference>
<dbReference type="Proteomes" id="UP000050525">
    <property type="component" value="Unassembled WGS sequence"/>
</dbReference>
<dbReference type="RefSeq" id="XP_006275378.1">
    <property type="nucleotide sequence ID" value="XM_006275316.4"/>
</dbReference>
<organism evidence="12 13">
    <name type="scientific">Alligator mississippiensis</name>
    <name type="common">American alligator</name>
    <dbReference type="NCBI Taxonomy" id="8496"/>
    <lineage>
        <taxon>Eukaryota</taxon>
        <taxon>Metazoa</taxon>
        <taxon>Chordata</taxon>
        <taxon>Craniata</taxon>
        <taxon>Vertebrata</taxon>
        <taxon>Euteleostomi</taxon>
        <taxon>Archelosauria</taxon>
        <taxon>Archosauria</taxon>
        <taxon>Crocodylia</taxon>
        <taxon>Alligatoridae</taxon>
        <taxon>Alligatorinae</taxon>
        <taxon>Alligator</taxon>
    </lineage>
</organism>
<sequence length="447" mass="50021">MAEPPEGLDRAQVRKAVQALLAYVAARASAEKPLLGGSENLYLMVTVWKIPPRERSLFIPLPHVIRPETSEICLFTKDEPELSAEQTENLYKKLLKQNGVTNISQIIPYKTLTQEYKPYEAKRRLLNRFDLFLSDDRIRRLLPSHLGKQFYRSKRTPLSVNLKAKNLAREINKCIRGTILQVTNKGCCYTARVGHTGMGADELLENIVAAVGVIADKLPKKGKNIKVLHLKTFKSVALPIFNSPVSNLDELEKQPSGHRKDGQKKKEKKRKQKKAVAQQTPRKAEATADKSDAAAAKEPETEQKRKAEVVIKESDNKNDEEIPELVPIQTAGINGQENAEPNQGPKKGVKTRSPIGKRKMTLQAQETPKTRLKLAEETDLQTLSQQKQGKKLRTPKNTVKDKDLKETPKTLEAKSATSKGSKLIKSVEKAPKTPKRTSRKMKVPCSA</sequence>
<feature type="compositionally biased region" description="Basic and acidic residues" evidence="11">
    <location>
        <begin position="250"/>
        <end position="260"/>
    </location>
</feature>
<dbReference type="KEGG" id="amj:102570438"/>
<keyword evidence="2" id="KW-1017">Isopeptide bond</keyword>
<dbReference type="FunFam" id="3.40.50.790:FF:000004">
    <property type="entry name" value="Ribosomal L1 domain-containing 1-like 1"/>
    <property type="match status" value="1"/>
</dbReference>
<dbReference type="EMBL" id="AKHW03004154">
    <property type="protein sequence ID" value="KYO30552.1"/>
    <property type="molecule type" value="Genomic_DNA"/>
</dbReference>
<evidence type="ECO:0000256" key="1">
    <source>
        <dbReference type="ARBA" id="ARBA00004604"/>
    </source>
</evidence>
<dbReference type="InterPro" id="IPR023674">
    <property type="entry name" value="Ribosomal_uL1-like"/>
</dbReference>
<accession>A0A151N1C7</accession>
<keyword evidence="7" id="KW-0539">Nucleus</keyword>
<evidence type="ECO:0000256" key="2">
    <source>
        <dbReference type="ARBA" id="ARBA00022499"/>
    </source>
</evidence>
<feature type="compositionally biased region" description="Polar residues" evidence="11">
    <location>
        <begin position="331"/>
        <end position="341"/>
    </location>
</feature>
<reference evidence="12 13" key="1">
    <citation type="journal article" date="2012" name="Genome Biol.">
        <title>Sequencing three crocodilian genomes to illuminate the evolution of archosaurs and amniotes.</title>
        <authorList>
            <person name="St John J.A."/>
            <person name="Braun E.L."/>
            <person name="Isberg S.R."/>
            <person name="Miles L.G."/>
            <person name="Chong A.Y."/>
            <person name="Gongora J."/>
            <person name="Dalzell P."/>
            <person name="Moran C."/>
            <person name="Bed'hom B."/>
            <person name="Abzhanov A."/>
            <person name="Burgess S.C."/>
            <person name="Cooksey A.M."/>
            <person name="Castoe T.A."/>
            <person name="Crawford N.G."/>
            <person name="Densmore L.D."/>
            <person name="Drew J.C."/>
            <person name="Edwards S.V."/>
            <person name="Faircloth B.C."/>
            <person name="Fujita M.K."/>
            <person name="Greenwold M.J."/>
            <person name="Hoffmann F.G."/>
            <person name="Howard J.M."/>
            <person name="Iguchi T."/>
            <person name="Janes D.E."/>
            <person name="Khan S.Y."/>
            <person name="Kohno S."/>
            <person name="de Koning A.J."/>
            <person name="Lance S.L."/>
            <person name="McCarthy F.M."/>
            <person name="McCormack J.E."/>
            <person name="Merchant M.E."/>
            <person name="Peterson D.G."/>
            <person name="Pollock D.D."/>
            <person name="Pourmand N."/>
            <person name="Raney B.J."/>
            <person name="Roessler K.A."/>
            <person name="Sanford J.R."/>
            <person name="Sawyer R.H."/>
            <person name="Schmidt C.J."/>
            <person name="Triplett E.W."/>
            <person name="Tuberville T.D."/>
            <person name="Venegas-Anaya M."/>
            <person name="Howard J.T."/>
            <person name="Jarvis E.D."/>
            <person name="Guillette L.J.Jr."/>
            <person name="Glenn T.C."/>
            <person name="Green R.E."/>
            <person name="Ray D.A."/>
        </authorList>
    </citation>
    <scope>NUCLEOTIDE SEQUENCE [LARGE SCALE GENOMIC DNA]</scope>
    <source>
        <strain evidence="12">KSC_2009_1</strain>
    </source>
</reference>
<evidence type="ECO:0000256" key="10">
    <source>
        <dbReference type="ARBA" id="ARBA00070787"/>
    </source>
</evidence>
<evidence type="ECO:0000256" key="6">
    <source>
        <dbReference type="ARBA" id="ARBA00023054"/>
    </source>
</evidence>
<dbReference type="InterPro" id="IPR028364">
    <property type="entry name" value="Ribosomal_uL1/biogenesis"/>
</dbReference>
<comment type="caution">
    <text evidence="12">The sequence shown here is derived from an EMBL/GenBank/DDBJ whole genome shotgun (WGS) entry which is preliminary data.</text>
</comment>
<dbReference type="AlphaFoldDB" id="A0A151N1C7"/>
<dbReference type="InterPro" id="IPR016095">
    <property type="entry name" value="Ribosomal_uL1_3-a/b-sand"/>
</dbReference>
<evidence type="ECO:0000256" key="5">
    <source>
        <dbReference type="ARBA" id="ARBA00022990"/>
    </source>
</evidence>
<dbReference type="GeneID" id="102570438"/>
<comment type="similarity">
    <text evidence="9">Belongs to the universal ribosomal protein uL1 family. Highly divergent.</text>
</comment>
<keyword evidence="5" id="KW-0007">Acetylation</keyword>
<evidence type="ECO:0000313" key="13">
    <source>
        <dbReference type="Proteomes" id="UP000050525"/>
    </source>
</evidence>
<feature type="compositionally biased region" description="Basic residues" evidence="11">
    <location>
        <begin position="261"/>
        <end position="274"/>
    </location>
</feature>
<evidence type="ECO:0000256" key="4">
    <source>
        <dbReference type="ARBA" id="ARBA00022843"/>
    </source>
</evidence>
<evidence type="ECO:0000256" key="11">
    <source>
        <dbReference type="SAM" id="MobiDB-lite"/>
    </source>
</evidence>
<keyword evidence="4" id="KW-0832">Ubl conjugation</keyword>
<evidence type="ECO:0000256" key="3">
    <source>
        <dbReference type="ARBA" id="ARBA00022553"/>
    </source>
</evidence>
<evidence type="ECO:0000313" key="12">
    <source>
        <dbReference type="EMBL" id="KYO30552.1"/>
    </source>
</evidence>
<dbReference type="SUPFAM" id="SSF56808">
    <property type="entry name" value="Ribosomal protein L1"/>
    <property type="match status" value="1"/>
</dbReference>
<feature type="compositionally biased region" description="Basic residues" evidence="11">
    <location>
        <begin position="432"/>
        <end position="447"/>
    </location>
</feature>
<evidence type="ECO:0000256" key="8">
    <source>
        <dbReference type="ARBA" id="ARBA00054167"/>
    </source>
</evidence>
<comment type="function">
    <text evidence="8">Regulates cellular senescence through inhibition of PTEN translation. Acts as a pro-apoptotic regulator in response to DNA damage.</text>
</comment>
<dbReference type="CTD" id="26156"/>
<comment type="subcellular location">
    <subcellularLocation>
        <location evidence="1">Nucleus</location>
        <location evidence="1">Nucleolus</location>
    </subcellularLocation>
</comment>
<dbReference type="Pfam" id="PF00687">
    <property type="entry name" value="Ribosomal_L1"/>
    <property type="match status" value="1"/>
</dbReference>
<evidence type="ECO:0000256" key="7">
    <source>
        <dbReference type="ARBA" id="ARBA00023242"/>
    </source>
</evidence>
<keyword evidence="6" id="KW-0175">Coiled coil</keyword>
<dbReference type="OrthoDB" id="10251727at2759"/>
<feature type="compositionally biased region" description="Basic residues" evidence="11">
    <location>
        <begin position="347"/>
        <end position="360"/>
    </location>
</feature>
<proteinExistence type="inferred from homology"/>
<name>A0A151N1C7_ALLMI</name>
<protein>
    <recommendedName>
        <fullName evidence="10">Ribosomal L1 domain-containing protein 1</fullName>
    </recommendedName>
</protein>
<feature type="compositionally biased region" description="Basic and acidic residues" evidence="11">
    <location>
        <begin position="282"/>
        <end position="320"/>
    </location>
</feature>
<evidence type="ECO:0000256" key="9">
    <source>
        <dbReference type="ARBA" id="ARBA00061550"/>
    </source>
</evidence>
<dbReference type="CDD" id="cd00403">
    <property type="entry name" value="Ribosomal_L1"/>
    <property type="match status" value="1"/>
</dbReference>
<dbReference type="eggNOG" id="KOG1685">
    <property type="taxonomic scope" value="Eukaryota"/>
</dbReference>
<feature type="compositionally biased region" description="Basic and acidic residues" evidence="11">
    <location>
        <begin position="398"/>
        <end position="412"/>
    </location>
</feature>
<dbReference type="PhylomeDB" id="A0A151N1C7"/>
<gene>
    <name evidence="12" type="primary">RSL1D1</name>
    <name evidence="12" type="ORF">Y1Q_0008200</name>
</gene>
<keyword evidence="3" id="KW-0597">Phosphoprotein</keyword>
<keyword evidence="13" id="KW-1185">Reference proteome</keyword>